<reference evidence="1" key="1">
    <citation type="submission" date="2021-07" db="EMBL/GenBank/DDBJ databases">
        <authorList>
            <person name="Durling M."/>
        </authorList>
    </citation>
    <scope>NUCLEOTIDE SEQUENCE</scope>
</reference>
<dbReference type="AlphaFoldDB" id="A0A9N9KNB0"/>
<protein>
    <submittedName>
        <fullName evidence="1">Uncharacterized protein</fullName>
    </submittedName>
</protein>
<evidence type="ECO:0000313" key="1">
    <source>
        <dbReference type="EMBL" id="CAG8950246.1"/>
    </source>
</evidence>
<sequence>MSDISDDNQVLDRRPFVEIMVKQAQEVDTTDRYIYEFSEDKWAIIKETETDRHSVQMWAKIGIYQEILGSESKEFRFQEEDIKVLVSYAKISSKNGKGHTDSLMLWNRQEQRQVMVGWKVFEKKTDSERMEED</sequence>
<gene>
    <name evidence="1" type="ORF">HYFRA_00008484</name>
</gene>
<dbReference type="EMBL" id="CAJVRL010000035">
    <property type="protein sequence ID" value="CAG8950246.1"/>
    <property type="molecule type" value="Genomic_DNA"/>
</dbReference>
<evidence type="ECO:0000313" key="2">
    <source>
        <dbReference type="Proteomes" id="UP000696280"/>
    </source>
</evidence>
<dbReference type="Proteomes" id="UP000696280">
    <property type="component" value="Unassembled WGS sequence"/>
</dbReference>
<proteinExistence type="predicted"/>
<accession>A0A9N9KNB0</accession>
<comment type="caution">
    <text evidence="1">The sequence shown here is derived from an EMBL/GenBank/DDBJ whole genome shotgun (WGS) entry which is preliminary data.</text>
</comment>
<name>A0A9N9KNB0_9HELO</name>
<organism evidence="1 2">
    <name type="scientific">Hymenoscyphus fraxineus</name>
    <dbReference type="NCBI Taxonomy" id="746836"/>
    <lineage>
        <taxon>Eukaryota</taxon>
        <taxon>Fungi</taxon>
        <taxon>Dikarya</taxon>
        <taxon>Ascomycota</taxon>
        <taxon>Pezizomycotina</taxon>
        <taxon>Leotiomycetes</taxon>
        <taxon>Helotiales</taxon>
        <taxon>Helotiaceae</taxon>
        <taxon>Hymenoscyphus</taxon>
    </lineage>
</organism>
<keyword evidence="2" id="KW-1185">Reference proteome</keyword>